<organism evidence="1 2">
    <name type="scientific">Cellulomonas soli</name>
    <dbReference type="NCBI Taxonomy" id="931535"/>
    <lineage>
        <taxon>Bacteria</taxon>
        <taxon>Bacillati</taxon>
        <taxon>Actinomycetota</taxon>
        <taxon>Actinomycetes</taxon>
        <taxon>Micrococcales</taxon>
        <taxon>Cellulomonadaceae</taxon>
        <taxon>Cellulomonas</taxon>
    </lineage>
</organism>
<evidence type="ECO:0000313" key="1">
    <source>
        <dbReference type="EMBL" id="GEP70899.1"/>
    </source>
</evidence>
<gene>
    <name evidence="1" type="ORF">CSO01_36140</name>
</gene>
<name>A0A512PI64_9CELL</name>
<protein>
    <submittedName>
        <fullName evidence="1">Uncharacterized protein</fullName>
    </submittedName>
</protein>
<dbReference type="Proteomes" id="UP000321798">
    <property type="component" value="Unassembled WGS sequence"/>
</dbReference>
<evidence type="ECO:0000313" key="2">
    <source>
        <dbReference type="Proteomes" id="UP000321798"/>
    </source>
</evidence>
<dbReference type="EMBL" id="BKAL01000017">
    <property type="protein sequence ID" value="GEP70899.1"/>
    <property type="molecule type" value="Genomic_DNA"/>
</dbReference>
<keyword evidence="2" id="KW-1185">Reference proteome</keyword>
<accession>A0A512PI64</accession>
<dbReference type="AlphaFoldDB" id="A0A512PI64"/>
<reference evidence="1 2" key="1">
    <citation type="submission" date="2019-07" db="EMBL/GenBank/DDBJ databases">
        <title>Whole genome shotgun sequence of Cellulomonas soli NBRC 109434.</title>
        <authorList>
            <person name="Hosoyama A."/>
            <person name="Uohara A."/>
            <person name="Ohji S."/>
            <person name="Ichikawa N."/>
        </authorList>
    </citation>
    <scope>NUCLEOTIDE SEQUENCE [LARGE SCALE GENOMIC DNA]</scope>
    <source>
        <strain evidence="1 2">NBRC 109434</strain>
    </source>
</reference>
<sequence length="163" mass="17062">MVVRAMTTLRWPNDLWTPVDPVSAGVADAEAVAVRRGLASGYTPVMSVRRVLLPPRASLETLADEAVQAFARQAGGAERLQLALAEPGGGAPGLSQLLGARTRVLGRDYDLRQLDGLVGDTQEDGSIAVLRLTAACLADQLPVVGPEFTSVLTSLSAGERSQS</sequence>
<proteinExistence type="predicted"/>
<comment type="caution">
    <text evidence="1">The sequence shown here is derived from an EMBL/GenBank/DDBJ whole genome shotgun (WGS) entry which is preliminary data.</text>
</comment>